<dbReference type="Gene3D" id="3.40.50.720">
    <property type="entry name" value="NAD(P)-binding Rossmann-like Domain"/>
    <property type="match status" value="1"/>
</dbReference>
<evidence type="ECO:0000256" key="1">
    <source>
        <dbReference type="ARBA" id="ARBA00004496"/>
    </source>
</evidence>
<evidence type="ECO:0000256" key="4">
    <source>
        <dbReference type="ARBA" id="ARBA00022516"/>
    </source>
</evidence>
<reference evidence="7 8" key="1">
    <citation type="journal article" date="2015" name="Nature">
        <title>rRNA introns, odd ribosomes, and small enigmatic genomes across a large radiation of phyla.</title>
        <authorList>
            <person name="Brown C.T."/>
            <person name="Hug L.A."/>
            <person name="Thomas B.C."/>
            <person name="Sharon I."/>
            <person name="Castelle C.J."/>
            <person name="Singh A."/>
            <person name="Wilkins M.J."/>
            <person name="Williams K.H."/>
            <person name="Banfield J.F."/>
        </authorList>
    </citation>
    <scope>NUCLEOTIDE SEQUENCE [LARGE SCALE GENOMIC DNA]</scope>
</reference>
<organism evidence="7 8">
    <name type="scientific">Candidatus Woesebacteria bacterium GW2011_GWC1_38_13</name>
    <dbReference type="NCBI Taxonomy" id="1618583"/>
    <lineage>
        <taxon>Bacteria</taxon>
        <taxon>Candidatus Woeseibacteriota</taxon>
    </lineage>
</organism>
<evidence type="ECO:0000256" key="5">
    <source>
        <dbReference type="ARBA" id="ARBA00023098"/>
    </source>
</evidence>
<dbReference type="CDD" id="cd06100">
    <property type="entry name" value="CCL_ACL-C"/>
    <property type="match status" value="1"/>
</dbReference>
<evidence type="ECO:0000256" key="2">
    <source>
        <dbReference type="ARBA" id="ARBA00005163"/>
    </source>
</evidence>
<keyword evidence="4" id="KW-0444">Lipid biosynthesis</keyword>
<dbReference type="Proteomes" id="UP000034096">
    <property type="component" value="Unassembled WGS sequence"/>
</dbReference>
<dbReference type="InterPro" id="IPR036969">
    <property type="entry name" value="Citrate_synthase_sf"/>
</dbReference>
<dbReference type="Gene3D" id="1.10.230.10">
    <property type="entry name" value="Cytochrome P450-Terp, domain 2"/>
    <property type="match status" value="1"/>
</dbReference>
<feature type="domain" description="ATP-citrate synthase/succinyl-CoA ligase C-terminal" evidence="6">
    <location>
        <begin position="178"/>
        <end position="300"/>
    </location>
</feature>
<dbReference type="InterPro" id="IPR005811">
    <property type="entry name" value="SUCC_ACL_C"/>
</dbReference>
<dbReference type="PANTHER" id="PTHR23118">
    <property type="entry name" value="ATP-CITRATE SYNTHASE"/>
    <property type="match status" value="1"/>
</dbReference>
<evidence type="ECO:0000259" key="6">
    <source>
        <dbReference type="Pfam" id="PF00549"/>
    </source>
</evidence>
<dbReference type="EMBL" id="LBUE01000014">
    <property type="protein sequence ID" value="KKQ55770.1"/>
    <property type="molecule type" value="Genomic_DNA"/>
</dbReference>
<dbReference type="InterPro" id="IPR016102">
    <property type="entry name" value="Succinyl-CoA_synth-like"/>
</dbReference>
<dbReference type="Gene3D" id="3.40.50.261">
    <property type="entry name" value="Succinyl-CoA synthetase domains"/>
    <property type="match status" value="1"/>
</dbReference>
<name>A0A0G0IXJ4_9BACT</name>
<accession>A0A0G0IXJ4</accession>
<evidence type="ECO:0000313" key="7">
    <source>
        <dbReference type="EMBL" id="KKQ55770.1"/>
    </source>
</evidence>
<sequence length="598" mass="65981">MSININKIRSSIPQIIMIGDYPPIIQSIMDYDFLCQKESPSIQAIIGANKRGQRYFWGKKEILIPFYNNLDETPNHLNDRINLFLNVTSARRVNFTSEITVNALKNIMGGVIFAENIPEKNTLGLLEIIKNKDIFLIGPSSVGLLIPGKLKLGAIGGVEPRQLYNPVLYNPGNIAVFSASGGMTNELINIVSGFGKRISFCLSFGADRFPLTTPVDAILTAENDPKTTHIVYFGELGGTDEYEIVKLVRSGKIKKPIIAYIGGSISDHFPTPPQFGHAKALAKDKLETAKEKLEALKRSGVKTASSFTEYVKLIKSIPDVSKDIFAVDVNYLDLHIRKKALFASSISKETPSGVEILGEDQLTLSKNNSFSYIVSSMLLGRKIRSKELEEFTDLTLKLLVDNGPSVSGALNTIITARAGKDLVSSLAAGLLTIGKRFGGSVNGAADNWLNGVSSNINAHDFVEEFAKNAKIIEGIGHKKYRIDNPDPRVIELVKWSTKLKSGKFLKFARSIEAITSEKKANLILNVDGAMAAIFLDILSEKEGFSLKELKELTKVEFFNAFFVIPRSVGFIAHYLDQERLDEGLFRLPTEEISYVKRP</sequence>
<gene>
    <name evidence="7" type="ORF">US75_C0014G0019</name>
</gene>
<dbReference type="AlphaFoldDB" id="A0A0G0IXJ4"/>
<dbReference type="SUPFAM" id="SSF48256">
    <property type="entry name" value="Citrate synthase"/>
    <property type="match status" value="1"/>
</dbReference>
<keyword evidence="3" id="KW-0963">Cytoplasm</keyword>
<comment type="caution">
    <text evidence="7">The sequence shown here is derived from an EMBL/GenBank/DDBJ whole genome shotgun (WGS) entry which is preliminary data.</text>
</comment>
<dbReference type="Pfam" id="PF00549">
    <property type="entry name" value="Ligase_CoA"/>
    <property type="match status" value="1"/>
</dbReference>
<dbReference type="InterPro" id="IPR016143">
    <property type="entry name" value="Citrate_synth-like_sm_a-sub"/>
</dbReference>
<dbReference type="GO" id="GO:0003878">
    <property type="term" value="F:ATP citrate synthase activity"/>
    <property type="evidence" value="ECO:0007669"/>
    <property type="project" value="TreeGrafter"/>
</dbReference>
<dbReference type="GO" id="GO:0006085">
    <property type="term" value="P:acetyl-CoA biosynthetic process"/>
    <property type="evidence" value="ECO:0007669"/>
    <property type="project" value="TreeGrafter"/>
</dbReference>
<evidence type="ECO:0000313" key="8">
    <source>
        <dbReference type="Proteomes" id="UP000034096"/>
    </source>
</evidence>
<protein>
    <submittedName>
        <fullName evidence="7">ATP-citrate synthase subunit 1</fullName>
    </submittedName>
</protein>
<dbReference type="GO" id="GO:0005829">
    <property type="term" value="C:cytosol"/>
    <property type="evidence" value="ECO:0007669"/>
    <property type="project" value="TreeGrafter"/>
</dbReference>
<dbReference type="PANTHER" id="PTHR23118:SF42">
    <property type="entry name" value="ATP-CITRATE SYNTHASE"/>
    <property type="match status" value="1"/>
</dbReference>
<dbReference type="InterPro" id="IPR002020">
    <property type="entry name" value="Citrate_synthase"/>
</dbReference>
<dbReference type="GO" id="GO:0006633">
    <property type="term" value="P:fatty acid biosynthetic process"/>
    <property type="evidence" value="ECO:0007669"/>
    <property type="project" value="TreeGrafter"/>
</dbReference>
<dbReference type="Pfam" id="PF00285">
    <property type="entry name" value="Citrate_synt"/>
    <property type="match status" value="1"/>
</dbReference>
<dbReference type="GO" id="GO:0006099">
    <property type="term" value="P:tricarboxylic acid cycle"/>
    <property type="evidence" value="ECO:0007669"/>
    <property type="project" value="UniProtKB-UniPathway"/>
</dbReference>
<proteinExistence type="predicted"/>
<dbReference type="UniPathway" id="UPA00223"/>
<comment type="subcellular location">
    <subcellularLocation>
        <location evidence="1">Cytoplasm</location>
    </subcellularLocation>
</comment>
<evidence type="ECO:0000256" key="3">
    <source>
        <dbReference type="ARBA" id="ARBA00022490"/>
    </source>
</evidence>
<comment type="pathway">
    <text evidence="2">Carbohydrate metabolism; tricarboxylic acid cycle.</text>
</comment>
<keyword evidence="5" id="KW-0443">Lipid metabolism</keyword>
<dbReference type="STRING" id="1618583.US75_C0014G0019"/>